<keyword evidence="3 5" id="KW-0238">DNA-binding</keyword>
<dbReference type="EMBL" id="JAFCNB010000001">
    <property type="protein sequence ID" value="MBP2702253.1"/>
    <property type="molecule type" value="Genomic_DNA"/>
</dbReference>
<dbReference type="PANTHER" id="PTHR30055:SF209">
    <property type="entry name" value="POSSIBLE TRANSCRIPTIONAL REGULATORY PROTEIN (PROBABLY TETR-FAMILY)"/>
    <property type="match status" value="1"/>
</dbReference>
<dbReference type="Pfam" id="PF00440">
    <property type="entry name" value="TetR_N"/>
    <property type="match status" value="1"/>
</dbReference>
<reference evidence="7" key="1">
    <citation type="submission" date="2021-02" db="EMBL/GenBank/DDBJ databases">
        <title>Draft genome sequence of Microbispora sp. RL4-1S isolated from rice leaves in Thailand.</title>
        <authorList>
            <person name="Muangham S."/>
            <person name="Duangmal K."/>
        </authorList>
    </citation>
    <scope>NUCLEOTIDE SEQUENCE</scope>
    <source>
        <strain evidence="7">RL4-1S</strain>
    </source>
</reference>
<dbReference type="Gene3D" id="1.10.357.10">
    <property type="entry name" value="Tetracycline Repressor, domain 2"/>
    <property type="match status" value="1"/>
</dbReference>
<evidence type="ECO:0000256" key="4">
    <source>
        <dbReference type="ARBA" id="ARBA00023163"/>
    </source>
</evidence>
<organism evidence="7 8">
    <name type="scientific">Microbispora oryzae</name>
    <dbReference type="NCBI Taxonomy" id="2806554"/>
    <lineage>
        <taxon>Bacteria</taxon>
        <taxon>Bacillati</taxon>
        <taxon>Actinomycetota</taxon>
        <taxon>Actinomycetes</taxon>
        <taxon>Streptosporangiales</taxon>
        <taxon>Streptosporangiaceae</taxon>
        <taxon>Microbispora</taxon>
    </lineage>
</organism>
<dbReference type="InterPro" id="IPR050109">
    <property type="entry name" value="HTH-type_TetR-like_transc_reg"/>
</dbReference>
<keyword evidence="1" id="KW-0678">Repressor</keyword>
<feature type="DNA-binding region" description="H-T-H motif" evidence="5">
    <location>
        <begin position="48"/>
        <end position="67"/>
    </location>
</feature>
<sequence>MGARIAGPVVRFQGGRLSGERADAARNRLAVLRATEELLAQSGPELFSLDQVAARAGVGKGTVFRRFGNRSGLFQALLAERAARLAEAVASPGTELGPGAPPRRRLLGFLDELSDLAGRNVALFTAHERVCAQDRYADPTYVRWHRHLTGLLIELLPPGTDPEFAAHALLALFDGDLVRHVVEAGGVDRLRRSVRGYAETLLRA</sequence>
<keyword evidence="2" id="KW-0805">Transcription regulation</keyword>
<dbReference type="PRINTS" id="PR00455">
    <property type="entry name" value="HTHTETR"/>
</dbReference>
<dbReference type="Proteomes" id="UP000674234">
    <property type="component" value="Unassembled WGS sequence"/>
</dbReference>
<dbReference type="GO" id="GO:0003700">
    <property type="term" value="F:DNA-binding transcription factor activity"/>
    <property type="evidence" value="ECO:0007669"/>
    <property type="project" value="TreeGrafter"/>
</dbReference>
<keyword evidence="8" id="KW-1185">Reference proteome</keyword>
<evidence type="ECO:0000256" key="2">
    <source>
        <dbReference type="ARBA" id="ARBA00023015"/>
    </source>
</evidence>
<comment type="caution">
    <text evidence="7">The sequence shown here is derived from an EMBL/GenBank/DDBJ whole genome shotgun (WGS) entry which is preliminary data.</text>
</comment>
<accession>A0A941AHM0</accession>
<evidence type="ECO:0000313" key="8">
    <source>
        <dbReference type="Proteomes" id="UP000674234"/>
    </source>
</evidence>
<feature type="domain" description="HTH tetR-type" evidence="6">
    <location>
        <begin position="25"/>
        <end position="85"/>
    </location>
</feature>
<dbReference type="Pfam" id="PF13977">
    <property type="entry name" value="TetR_C_6"/>
    <property type="match status" value="1"/>
</dbReference>
<dbReference type="PANTHER" id="PTHR30055">
    <property type="entry name" value="HTH-TYPE TRANSCRIPTIONAL REGULATOR RUTR"/>
    <property type="match status" value="1"/>
</dbReference>
<dbReference type="SUPFAM" id="SSF48498">
    <property type="entry name" value="Tetracyclin repressor-like, C-terminal domain"/>
    <property type="match status" value="1"/>
</dbReference>
<gene>
    <name evidence="7" type="ORF">JOL79_00385</name>
</gene>
<evidence type="ECO:0000313" key="7">
    <source>
        <dbReference type="EMBL" id="MBP2702253.1"/>
    </source>
</evidence>
<dbReference type="AlphaFoldDB" id="A0A941AHM0"/>
<dbReference type="InterPro" id="IPR009057">
    <property type="entry name" value="Homeodomain-like_sf"/>
</dbReference>
<dbReference type="SUPFAM" id="SSF46689">
    <property type="entry name" value="Homeodomain-like"/>
    <property type="match status" value="1"/>
</dbReference>
<dbReference type="GO" id="GO:0000976">
    <property type="term" value="F:transcription cis-regulatory region binding"/>
    <property type="evidence" value="ECO:0007669"/>
    <property type="project" value="TreeGrafter"/>
</dbReference>
<dbReference type="InterPro" id="IPR036271">
    <property type="entry name" value="Tet_transcr_reg_TetR-rel_C_sf"/>
</dbReference>
<dbReference type="InterPro" id="IPR001647">
    <property type="entry name" value="HTH_TetR"/>
</dbReference>
<dbReference type="InterPro" id="IPR039538">
    <property type="entry name" value="BetI_C"/>
</dbReference>
<evidence type="ECO:0000256" key="3">
    <source>
        <dbReference type="ARBA" id="ARBA00023125"/>
    </source>
</evidence>
<proteinExistence type="predicted"/>
<protein>
    <submittedName>
        <fullName evidence="7">TetR/AcrR family transcriptional regulator</fullName>
    </submittedName>
</protein>
<evidence type="ECO:0000256" key="1">
    <source>
        <dbReference type="ARBA" id="ARBA00022491"/>
    </source>
</evidence>
<dbReference type="PROSITE" id="PS50977">
    <property type="entry name" value="HTH_TETR_2"/>
    <property type="match status" value="1"/>
</dbReference>
<evidence type="ECO:0000256" key="5">
    <source>
        <dbReference type="PROSITE-ProRule" id="PRU00335"/>
    </source>
</evidence>
<name>A0A941AHM0_9ACTN</name>
<keyword evidence="4" id="KW-0804">Transcription</keyword>
<evidence type="ECO:0000259" key="6">
    <source>
        <dbReference type="PROSITE" id="PS50977"/>
    </source>
</evidence>